<keyword evidence="3" id="KW-1185">Reference proteome</keyword>
<protein>
    <submittedName>
        <fullName evidence="2">Uncharacterized protein</fullName>
    </submittedName>
</protein>
<name>A0A6J5G994_9BURK</name>
<sequence length="88" mass="9816">MQAETRKNARVAAFLNRSALCLLILPVACLAWALQAYPPHHAYLLSFALGTWVWTFAGVLFVVSATFHVDTSDQHIEHDTGFREAHGH</sequence>
<dbReference type="Proteomes" id="UP000494119">
    <property type="component" value="Unassembled WGS sequence"/>
</dbReference>
<keyword evidence="1" id="KW-0812">Transmembrane</keyword>
<organism evidence="2 3">
    <name type="scientific">Paraburkholderia caffeinitolerans</name>
    <dbReference type="NCBI Taxonomy" id="1723730"/>
    <lineage>
        <taxon>Bacteria</taxon>
        <taxon>Pseudomonadati</taxon>
        <taxon>Pseudomonadota</taxon>
        <taxon>Betaproteobacteria</taxon>
        <taxon>Burkholderiales</taxon>
        <taxon>Burkholderiaceae</taxon>
        <taxon>Paraburkholderia</taxon>
    </lineage>
</organism>
<evidence type="ECO:0000256" key="1">
    <source>
        <dbReference type="SAM" id="Phobius"/>
    </source>
</evidence>
<keyword evidence="1" id="KW-1133">Transmembrane helix</keyword>
<dbReference type="RefSeq" id="WP_175196218.1">
    <property type="nucleotide sequence ID" value="NZ_CADIKL010000017.1"/>
</dbReference>
<dbReference type="AlphaFoldDB" id="A0A6J5G994"/>
<reference evidence="2 3" key="1">
    <citation type="submission" date="2020-04" db="EMBL/GenBank/DDBJ databases">
        <authorList>
            <person name="De Canck E."/>
        </authorList>
    </citation>
    <scope>NUCLEOTIDE SEQUENCE [LARGE SCALE GENOMIC DNA]</scope>
    <source>
        <strain evidence="2 3">LMG 28688</strain>
    </source>
</reference>
<gene>
    <name evidence="2" type="ORF">LMG28688_03659</name>
</gene>
<accession>A0A6J5G994</accession>
<dbReference type="EMBL" id="CADIKL010000017">
    <property type="protein sequence ID" value="CAB3793124.1"/>
    <property type="molecule type" value="Genomic_DNA"/>
</dbReference>
<feature type="transmembrane region" description="Helical" evidence="1">
    <location>
        <begin position="43"/>
        <end position="67"/>
    </location>
</feature>
<keyword evidence="1" id="KW-0472">Membrane</keyword>
<evidence type="ECO:0000313" key="2">
    <source>
        <dbReference type="EMBL" id="CAB3793124.1"/>
    </source>
</evidence>
<evidence type="ECO:0000313" key="3">
    <source>
        <dbReference type="Proteomes" id="UP000494119"/>
    </source>
</evidence>
<proteinExistence type="predicted"/>